<evidence type="ECO:0000313" key="1">
    <source>
        <dbReference type="EMBL" id="EFH96214.1"/>
    </source>
</evidence>
<dbReference type="AlphaFoldDB" id="A0A0E1X9Z5"/>
<protein>
    <recommendedName>
        <fullName evidence="2">Nitrogen regulation protein NIFR3</fullName>
    </recommendedName>
</protein>
<dbReference type="EMBL" id="ACJA02000001">
    <property type="protein sequence ID" value="EFH96214.1"/>
    <property type="molecule type" value="Genomic_DNA"/>
</dbReference>
<comment type="caution">
    <text evidence="1">The sequence shown here is derived from an EMBL/GenBank/DDBJ whole genome shotgun (WGS) entry which is preliminary data.</text>
</comment>
<sequence>MVGPKVLYWRAPNIEAGGNTAYNNVRVGRPPTQRNWNTNFNRQCKLAGPQHREFRKEILQAMQVGEGQK</sequence>
<evidence type="ECO:0008006" key="2">
    <source>
        <dbReference type="Google" id="ProtNLM"/>
    </source>
</evidence>
<reference evidence="1" key="1">
    <citation type="submission" date="2010-05" db="EMBL/GenBank/DDBJ databases">
        <authorList>
            <person name="Muzny D."/>
            <person name="Qin X."/>
            <person name="Buhay C."/>
            <person name="Dugan-Rocha S."/>
            <person name="Ding Y."/>
            <person name="Chen G."/>
            <person name="Hawes A."/>
            <person name="Holder M."/>
            <person name="Jhangiani S."/>
            <person name="Johnson A."/>
            <person name="Khan Z."/>
            <person name="Li Z."/>
            <person name="Liu W."/>
            <person name="Liu X."/>
            <person name="Perez L."/>
            <person name="Shen H."/>
            <person name="Wang Q."/>
            <person name="Watt J."/>
            <person name="Xi L."/>
            <person name="Xin Y."/>
            <person name="Zhou J."/>
            <person name="Deng J."/>
            <person name="Jiang H."/>
            <person name="Liu Y."/>
            <person name="Qu J."/>
            <person name="Song X.-Z."/>
            <person name="Zhang L."/>
            <person name="Villasana D."/>
            <person name="Johnson A."/>
            <person name="Liu J."/>
            <person name="Liyanage D."/>
            <person name="Lorensuhewa L."/>
            <person name="Robinson T."/>
            <person name="Song A."/>
            <person name="Song B.-B."/>
            <person name="Dinh H."/>
            <person name="Thornton R."/>
            <person name="Coyle M."/>
            <person name="Francisco L."/>
            <person name="Jackson L."/>
            <person name="Javaid M."/>
            <person name="Korchina V."/>
            <person name="Kovar C."/>
            <person name="Mata R."/>
            <person name="Mathew T."/>
            <person name="Ngo R."/>
            <person name="Nguyen L."/>
            <person name="Nguyen N."/>
            <person name="Okwuonu G."/>
            <person name="Ongeri F."/>
            <person name="Pham C."/>
            <person name="Simmons D."/>
            <person name="Wilczek-Boney K."/>
            <person name="Hale W."/>
            <person name="Jakkamsetti A."/>
            <person name="Pham P."/>
            <person name="Ruth R."/>
            <person name="San Lucas F."/>
            <person name="Warren J."/>
            <person name="Zhang J."/>
            <person name="Zhao Z."/>
            <person name="Zhou C."/>
            <person name="Zhu D."/>
            <person name="Lee S."/>
            <person name="Bess C."/>
            <person name="Blankenburg K."/>
            <person name="Forbes L."/>
            <person name="Fu Q."/>
            <person name="Gubbala S."/>
            <person name="Hirani K."/>
            <person name="Jayaseelan J.C."/>
            <person name="Lara F."/>
            <person name="Munidasa M."/>
            <person name="Palculict T."/>
            <person name="Patil S."/>
            <person name="Pu L.-L."/>
            <person name="Saada N."/>
            <person name="Tang L."/>
            <person name="Weissenberger G."/>
            <person name="Zhu Y."/>
            <person name="Hemphill L."/>
            <person name="Shang Y."/>
            <person name="Youmans B."/>
            <person name="Ayvaz T."/>
            <person name="Ross M."/>
            <person name="Santibanez J."/>
            <person name="Aqrawi P."/>
            <person name="Gross S."/>
            <person name="Joshi V."/>
            <person name="Fowler G."/>
            <person name="Nazareth L."/>
            <person name="Reid J."/>
            <person name="Worley K."/>
            <person name="Petrosino J."/>
            <person name="Highlander S."/>
            <person name="Gibbs R."/>
        </authorList>
    </citation>
    <scope>NUCLEOTIDE SEQUENCE [LARGE SCALE GENOMIC DNA]</scope>
    <source>
        <strain evidence="1">MN8</strain>
    </source>
</reference>
<organism evidence="1">
    <name type="scientific">Staphylococcus aureus subsp. aureus MN8</name>
    <dbReference type="NCBI Taxonomy" id="548470"/>
    <lineage>
        <taxon>Bacteria</taxon>
        <taxon>Bacillati</taxon>
        <taxon>Bacillota</taxon>
        <taxon>Bacilli</taxon>
        <taxon>Bacillales</taxon>
        <taxon>Staphylococcaceae</taxon>
        <taxon>Staphylococcus</taxon>
    </lineage>
</organism>
<gene>
    <name evidence="1" type="ORF">HMPREF0769_10216</name>
</gene>
<accession>A0A0E1X9Z5</accession>
<dbReference type="HOGENOM" id="CLU_141668_5_2_9"/>
<dbReference type="Proteomes" id="UP000003455">
    <property type="component" value="Chromosome"/>
</dbReference>
<name>A0A0E1X9Z5_STAAU</name>
<proteinExistence type="predicted"/>